<dbReference type="InterPro" id="IPR023214">
    <property type="entry name" value="HAD_sf"/>
</dbReference>
<dbReference type="InterPro" id="IPR023198">
    <property type="entry name" value="PGP-like_dom2"/>
</dbReference>
<dbReference type="PRINTS" id="PR00413">
    <property type="entry name" value="HADHALOGNASE"/>
</dbReference>
<organism evidence="1 2">
    <name type="scientific">Drancourtella massiliensis</name>
    <dbReference type="NCBI Taxonomy" id="1632013"/>
    <lineage>
        <taxon>Bacteria</taxon>
        <taxon>Bacillati</taxon>
        <taxon>Bacillota</taxon>
        <taxon>Clostridia</taxon>
        <taxon>Eubacteriales</taxon>
        <taxon>Oscillospiraceae</taxon>
        <taxon>Drancourtella</taxon>
    </lineage>
</organism>
<dbReference type="SFLD" id="SFLDG01135">
    <property type="entry name" value="C1.5.6:_HAD__Beta-PGM__Phospha"/>
    <property type="match status" value="1"/>
</dbReference>
<dbReference type="RefSeq" id="WP_204864173.1">
    <property type="nucleotide sequence ID" value="NZ_JACJKH010000014.1"/>
</dbReference>
<dbReference type="Pfam" id="PF00702">
    <property type="entry name" value="Hydrolase"/>
    <property type="match status" value="1"/>
</dbReference>
<dbReference type="Proteomes" id="UP000775686">
    <property type="component" value="Unassembled WGS sequence"/>
</dbReference>
<dbReference type="SUPFAM" id="SSF56784">
    <property type="entry name" value="HAD-like"/>
    <property type="match status" value="1"/>
</dbReference>
<dbReference type="InterPro" id="IPR006439">
    <property type="entry name" value="HAD-SF_hydro_IA"/>
</dbReference>
<dbReference type="EMBL" id="JACJKH010000014">
    <property type="protein sequence ID" value="MBM6744427.1"/>
    <property type="molecule type" value="Genomic_DNA"/>
</dbReference>
<protein>
    <submittedName>
        <fullName evidence="1">HAD family phosphatase</fullName>
    </submittedName>
</protein>
<dbReference type="Gene3D" id="3.40.50.1000">
    <property type="entry name" value="HAD superfamily/HAD-like"/>
    <property type="match status" value="1"/>
</dbReference>
<sequence>MRIKAVLFDMDGVLIDTEKYLTRFWRQAAEEAGLLLTEEDSYQFRSFASRYAAPWFAKTYGEQYDYWAIRERRKELMSEHLRANGIEKKGGVDEVLCGLREAGYQTAVVTATDEERTRSYLSEIGILDLFDDIVCATMVERGKPFPDVYEYACRKIGRKPEECAAVEDSPNGVRAASGAGCCVIMVPDLTQPDEELFSLIDRKADTLCDIPQIILEWNKEEE</sequence>
<proteinExistence type="predicted"/>
<comment type="caution">
    <text evidence="1">The sequence shown here is derived from an EMBL/GenBank/DDBJ whole genome shotgun (WGS) entry which is preliminary data.</text>
</comment>
<keyword evidence="2" id="KW-1185">Reference proteome</keyword>
<accession>A0ABS2EHT9</accession>
<dbReference type="CDD" id="cd07505">
    <property type="entry name" value="HAD_BPGM-like"/>
    <property type="match status" value="1"/>
</dbReference>
<reference evidence="1 2" key="1">
    <citation type="journal article" date="2021" name="Sci. Rep.">
        <title>The distribution of antibiotic resistance genes in chicken gut microbiota commensals.</title>
        <authorList>
            <person name="Juricova H."/>
            <person name="Matiasovicova J."/>
            <person name="Kubasova T."/>
            <person name="Cejkova D."/>
            <person name="Rychlik I."/>
        </authorList>
    </citation>
    <scope>NUCLEOTIDE SEQUENCE [LARGE SCALE GENOMIC DNA]</scope>
    <source>
        <strain evidence="1 2">An770</strain>
    </source>
</reference>
<dbReference type="PANTHER" id="PTHR43481:SF4">
    <property type="entry name" value="GLYCEROL-1-PHOSPHATE PHOSPHOHYDROLASE 1-RELATED"/>
    <property type="match status" value="1"/>
</dbReference>
<dbReference type="PANTHER" id="PTHR43481">
    <property type="entry name" value="FRUCTOSE-1-PHOSPHATE PHOSPHATASE"/>
    <property type="match status" value="1"/>
</dbReference>
<gene>
    <name evidence="1" type="ORF">H6A32_08910</name>
</gene>
<dbReference type="Gene3D" id="1.10.150.240">
    <property type="entry name" value="Putative phosphatase, domain 2"/>
    <property type="match status" value="1"/>
</dbReference>
<name>A0ABS2EHT9_9FIRM</name>
<dbReference type="InterPro" id="IPR036412">
    <property type="entry name" value="HAD-like_sf"/>
</dbReference>
<dbReference type="InterPro" id="IPR051806">
    <property type="entry name" value="HAD-like_SPP"/>
</dbReference>
<dbReference type="NCBIfam" id="TIGR01509">
    <property type="entry name" value="HAD-SF-IA-v3"/>
    <property type="match status" value="1"/>
</dbReference>
<evidence type="ECO:0000313" key="2">
    <source>
        <dbReference type="Proteomes" id="UP000775686"/>
    </source>
</evidence>
<evidence type="ECO:0000313" key="1">
    <source>
        <dbReference type="EMBL" id="MBM6744427.1"/>
    </source>
</evidence>
<dbReference type="SFLD" id="SFLDS00003">
    <property type="entry name" value="Haloacid_Dehalogenase"/>
    <property type="match status" value="1"/>
</dbReference>
<dbReference type="SFLD" id="SFLDG01129">
    <property type="entry name" value="C1.5:_HAD__Beta-PGM__Phosphata"/>
    <property type="match status" value="1"/>
</dbReference>